<dbReference type="HOGENOM" id="CLU_3014772_0_0_1"/>
<protein>
    <submittedName>
        <fullName evidence="1">Uncharacterized protein</fullName>
    </submittedName>
</protein>
<evidence type="ECO:0000313" key="2">
    <source>
        <dbReference type="Proteomes" id="UP000019374"/>
    </source>
</evidence>
<dbReference type="Proteomes" id="UP000019374">
    <property type="component" value="Unassembled WGS sequence"/>
</dbReference>
<evidence type="ECO:0000313" key="1">
    <source>
        <dbReference type="EMBL" id="EQL03819.1"/>
    </source>
</evidence>
<proteinExistence type="predicted"/>
<gene>
    <name evidence="1" type="ORF">OCS_00457</name>
</gene>
<accession>T5AMJ3</accession>
<sequence>MELLRAQFAAADAEGPAVRDVARATLAGWADWAMYALSADEAYHALDVSGGPQGGQ</sequence>
<organism evidence="1 2">
    <name type="scientific">Ophiocordyceps sinensis (strain Co18 / CGMCC 3.14243)</name>
    <name type="common">Yarsagumba caterpillar fungus</name>
    <name type="synonym">Hirsutella sinensis</name>
    <dbReference type="NCBI Taxonomy" id="911162"/>
    <lineage>
        <taxon>Eukaryota</taxon>
        <taxon>Fungi</taxon>
        <taxon>Dikarya</taxon>
        <taxon>Ascomycota</taxon>
        <taxon>Pezizomycotina</taxon>
        <taxon>Sordariomycetes</taxon>
        <taxon>Hypocreomycetidae</taxon>
        <taxon>Hypocreales</taxon>
        <taxon>Ophiocordycipitaceae</taxon>
        <taxon>Ophiocordyceps</taxon>
    </lineage>
</organism>
<name>T5AMJ3_OPHSC</name>
<reference evidence="1 2" key="1">
    <citation type="journal article" date="2013" name="Chin. Sci. Bull.">
        <title>Genome survey uncovers the secrets of sex and lifestyle in caterpillar fungus.</title>
        <authorList>
            <person name="Hu X."/>
            <person name="Zhang Y."/>
            <person name="Xiao G."/>
            <person name="Zheng P."/>
            <person name="Xia Y."/>
            <person name="Zhang X."/>
            <person name="St Leger R.J."/>
            <person name="Liu X."/>
            <person name="Wang C."/>
        </authorList>
    </citation>
    <scope>NUCLEOTIDE SEQUENCE [LARGE SCALE GENOMIC DNA]</scope>
    <source>
        <strain evidence="2">Co18 / CGMCC 3.14243</strain>
        <tissue evidence="1">Fruit-body</tissue>
    </source>
</reference>
<dbReference type="EMBL" id="KE652191">
    <property type="protein sequence ID" value="EQL03819.1"/>
    <property type="molecule type" value="Genomic_DNA"/>
</dbReference>
<dbReference type="AlphaFoldDB" id="T5AMJ3"/>